<feature type="coiled-coil region" evidence="1">
    <location>
        <begin position="97"/>
        <end position="168"/>
    </location>
</feature>
<evidence type="ECO:0008006" key="5">
    <source>
        <dbReference type="Google" id="ProtNLM"/>
    </source>
</evidence>
<protein>
    <recommendedName>
        <fullName evidence="5">DUF4806 domain-containing protein</fullName>
    </recommendedName>
</protein>
<evidence type="ECO:0000256" key="2">
    <source>
        <dbReference type="SAM" id="MobiDB-lite"/>
    </source>
</evidence>
<name>A0ABN8AZL3_CHISP</name>
<sequence length="353" mass="41243">MTQEHKKGWKCPACYCKLPKNGNLNTPVRPLNQNEIDRRPQSPETANVTFRKHTSAQINVSLCSEDISSLGDTIFTETKETNTPTELTLQMLSDTIAKKLQENNIKIITELQNAIKNEVQQSVKILMEELKQDIHLLKEENNCNKLEIQKLHMKLENQQKEIDRLKTFNENINTVGHQNAEINRKKIVLYGLKEYYKEPEHNLLERIHEIFQEILNVDLNGYIEDTHRIGRYNNNGNRPLVIELIRKRMAKYLIENSNCFNGIVFSVSEFLDRATQLKRKALREEMHIARKNGLHAILKNNQLFIEGKRVNMSEVAQSFNMKNQPNSKDYERKTQSPEENNTSRNNDNSFRKN</sequence>
<accession>A0ABN8AZL3</accession>
<organism evidence="3 4">
    <name type="scientific">Chilo suppressalis</name>
    <name type="common">Asiatic rice borer moth</name>
    <dbReference type="NCBI Taxonomy" id="168631"/>
    <lineage>
        <taxon>Eukaryota</taxon>
        <taxon>Metazoa</taxon>
        <taxon>Ecdysozoa</taxon>
        <taxon>Arthropoda</taxon>
        <taxon>Hexapoda</taxon>
        <taxon>Insecta</taxon>
        <taxon>Pterygota</taxon>
        <taxon>Neoptera</taxon>
        <taxon>Endopterygota</taxon>
        <taxon>Lepidoptera</taxon>
        <taxon>Glossata</taxon>
        <taxon>Ditrysia</taxon>
        <taxon>Pyraloidea</taxon>
        <taxon>Crambidae</taxon>
        <taxon>Crambinae</taxon>
        <taxon>Chilo</taxon>
    </lineage>
</organism>
<reference evidence="3" key="1">
    <citation type="submission" date="2021-12" db="EMBL/GenBank/DDBJ databases">
        <authorList>
            <person name="King R."/>
        </authorList>
    </citation>
    <scope>NUCLEOTIDE SEQUENCE</scope>
</reference>
<keyword evidence="4" id="KW-1185">Reference proteome</keyword>
<gene>
    <name evidence="3" type="ORF">CHILSU_LOCUS3947</name>
</gene>
<evidence type="ECO:0000256" key="1">
    <source>
        <dbReference type="SAM" id="Coils"/>
    </source>
</evidence>
<feature type="region of interest" description="Disordered" evidence="2">
    <location>
        <begin position="319"/>
        <end position="353"/>
    </location>
</feature>
<proteinExistence type="predicted"/>
<dbReference type="Proteomes" id="UP001153292">
    <property type="component" value="Chromosome 18"/>
</dbReference>
<keyword evidence="1" id="KW-0175">Coiled coil</keyword>
<evidence type="ECO:0000313" key="3">
    <source>
        <dbReference type="EMBL" id="CAH0400747.1"/>
    </source>
</evidence>
<feature type="compositionally biased region" description="Polar residues" evidence="2">
    <location>
        <begin position="337"/>
        <end position="353"/>
    </location>
</feature>
<dbReference type="EMBL" id="OU963911">
    <property type="protein sequence ID" value="CAH0400747.1"/>
    <property type="molecule type" value="Genomic_DNA"/>
</dbReference>
<evidence type="ECO:0000313" key="4">
    <source>
        <dbReference type="Proteomes" id="UP001153292"/>
    </source>
</evidence>